<dbReference type="AlphaFoldDB" id="A0A811L116"/>
<feature type="compositionally biased region" description="Basic and acidic residues" evidence="1">
    <location>
        <begin position="146"/>
        <end position="156"/>
    </location>
</feature>
<keyword evidence="3" id="KW-1185">Reference proteome</keyword>
<accession>A0A811L116</accession>
<dbReference type="Proteomes" id="UP000614601">
    <property type="component" value="Unassembled WGS sequence"/>
</dbReference>
<dbReference type="EMBL" id="CAJFCW020000004">
    <property type="protein sequence ID" value="CAG9114810.1"/>
    <property type="molecule type" value="Genomic_DNA"/>
</dbReference>
<dbReference type="Proteomes" id="UP000783686">
    <property type="component" value="Unassembled WGS sequence"/>
</dbReference>
<comment type="caution">
    <text evidence="2">The sequence shown here is derived from an EMBL/GenBank/DDBJ whole genome shotgun (WGS) entry which is preliminary data.</text>
</comment>
<dbReference type="OrthoDB" id="10375780at2759"/>
<sequence>MRRSVVKATPQNIAPEVRDGFNRANQRFFFNIAQIEKKYSNLTTSGIVFGCNDESVEFDETVQDAEDDDLLINAVRRELNHVDSDYGGSLLCAPAPDPDESDEKNLTRWMKLNKVYDIHYTRQKAKENAPPKFKQPALPSTKKRKAIEDSAPDRKRQLVNISDNTRSSILDGPLERSPDHRMALDSRKAALVQPNLYQRMGIMGNMGHDQRSLKSAAIVSESIKSGAIASRQEEEPEFLNETRISVFKLPSCSTPKAITYHNVNSPMTRLRRKCLEIDHNYDLNQSIYADVDEGEFIRRWLKDVKQKMKAGDLDKRIFPRWQRIETADHIDQVKPVNQRRKTK</sequence>
<proteinExistence type="predicted"/>
<organism evidence="2 3">
    <name type="scientific">Bursaphelenchus okinawaensis</name>
    <dbReference type="NCBI Taxonomy" id="465554"/>
    <lineage>
        <taxon>Eukaryota</taxon>
        <taxon>Metazoa</taxon>
        <taxon>Ecdysozoa</taxon>
        <taxon>Nematoda</taxon>
        <taxon>Chromadorea</taxon>
        <taxon>Rhabditida</taxon>
        <taxon>Tylenchina</taxon>
        <taxon>Tylenchomorpha</taxon>
        <taxon>Aphelenchoidea</taxon>
        <taxon>Aphelenchoididae</taxon>
        <taxon>Bursaphelenchus</taxon>
    </lineage>
</organism>
<feature type="region of interest" description="Disordered" evidence="1">
    <location>
        <begin position="123"/>
        <end position="158"/>
    </location>
</feature>
<protein>
    <submittedName>
        <fullName evidence="2">Uncharacterized protein</fullName>
    </submittedName>
</protein>
<gene>
    <name evidence="2" type="ORF">BOKJ2_LOCUS9351</name>
</gene>
<evidence type="ECO:0000256" key="1">
    <source>
        <dbReference type="SAM" id="MobiDB-lite"/>
    </source>
</evidence>
<evidence type="ECO:0000313" key="2">
    <source>
        <dbReference type="EMBL" id="CAD5221251.1"/>
    </source>
</evidence>
<dbReference type="EMBL" id="CAJFDH010000004">
    <property type="protein sequence ID" value="CAD5221251.1"/>
    <property type="molecule type" value="Genomic_DNA"/>
</dbReference>
<name>A0A811L116_9BILA</name>
<evidence type="ECO:0000313" key="3">
    <source>
        <dbReference type="Proteomes" id="UP000614601"/>
    </source>
</evidence>
<reference evidence="2" key="1">
    <citation type="submission" date="2020-09" db="EMBL/GenBank/DDBJ databases">
        <authorList>
            <person name="Kikuchi T."/>
        </authorList>
    </citation>
    <scope>NUCLEOTIDE SEQUENCE</scope>
    <source>
        <strain evidence="2">SH1</strain>
    </source>
</reference>